<feature type="domain" description="Josephin" evidence="7">
    <location>
        <begin position="5"/>
        <end position="183"/>
    </location>
</feature>
<dbReference type="Proteomes" id="UP000663862">
    <property type="component" value="Unassembled WGS sequence"/>
</dbReference>
<dbReference type="Proteomes" id="UP000663838">
    <property type="component" value="Unassembled WGS sequence"/>
</dbReference>
<dbReference type="AlphaFoldDB" id="A0A820P0Q6"/>
<evidence type="ECO:0000313" key="12">
    <source>
        <dbReference type="EMBL" id="CAF3533033.1"/>
    </source>
</evidence>
<keyword evidence="4" id="KW-0833">Ubl conjugation pathway</keyword>
<evidence type="ECO:0000256" key="4">
    <source>
        <dbReference type="ARBA" id="ARBA00022786"/>
    </source>
</evidence>
<protein>
    <recommendedName>
        <fullName evidence="2">ubiquitinyl hydrolase 1</fullName>
        <ecNumber evidence="2">3.4.19.12</ecNumber>
    </recommendedName>
</protein>
<evidence type="ECO:0000313" key="11">
    <source>
        <dbReference type="EMBL" id="CAF3427412.1"/>
    </source>
</evidence>
<dbReference type="EMBL" id="CAJOBR010001107">
    <property type="protein sequence ID" value="CAF4578615.1"/>
    <property type="molecule type" value="Genomic_DNA"/>
</dbReference>
<dbReference type="EMBL" id="CAJNYT010001471">
    <property type="protein sequence ID" value="CAF3413471.1"/>
    <property type="molecule type" value="Genomic_DNA"/>
</dbReference>
<evidence type="ECO:0000313" key="17">
    <source>
        <dbReference type="EMBL" id="CAF4711396.1"/>
    </source>
</evidence>
<name>A0A820P0Q6_9BILA</name>
<feature type="active site" evidence="6">
    <location>
        <position position="18"/>
    </location>
</feature>
<evidence type="ECO:0000313" key="15">
    <source>
        <dbReference type="EMBL" id="CAF4519854.1"/>
    </source>
</evidence>
<dbReference type="Proteomes" id="UP000663825">
    <property type="component" value="Unassembled WGS sequence"/>
</dbReference>
<evidence type="ECO:0000313" key="14">
    <source>
        <dbReference type="EMBL" id="CAF4482094.1"/>
    </source>
</evidence>
<keyword evidence="5 6" id="KW-0378">Hydrolase</keyword>
<evidence type="ECO:0000313" key="13">
    <source>
        <dbReference type="EMBL" id="CAF4397281.1"/>
    </source>
</evidence>
<dbReference type="EMBL" id="CAJNYV010001567">
    <property type="protein sequence ID" value="CAF3427412.1"/>
    <property type="molecule type" value="Genomic_DNA"/>
</dbReference>
<keyword evidence="3" id="KW-0645">Protease</keyword>
<proteinExistence type="predicted"/>
<dbReference type="Proteomes" id="UP000663869">
    <property type="component" value="Unassembled WGS sequence"/>
</dbReference>
<keyword evidence="18" id="KW-1185">Reference proteome</keyword>
<organism evidence="13 18">
    <name type="scientific">Rotaria socialis</name>
    <dbReference type="NCBI Taxonomy" id="392032"/>
    <lineage>
        <taxon>Eukaryota</taxon>
        <taxon>Metazoa</taxon>
        <taxon>Spiralia</taxon>
        <taxon>Gnathifera</taxon>
        <taxon>Rotifera</taxon>
        <taxon>Eurotatoria</taxon>
        <taxon>Bdelloidea</taxon>
        <taxon>Philodinida</taxon>
        <taxon>Philodinidae</taxon>
        <taxon>Rotaria</taxon>
    </lineage>
</organism>
<dbReference type="EMBL" id="CAJOBS010001272">
    <property type="protein sequence ID" value="CAF4711396.1"/>
    <property type="molecule type" value="Genomic_DNA"/>
</dbReference>
<dbReference type="PANTHER" id="PTHR13291">
    <property type="entry name" value="JOSEPHIN 1, 2"/>
    <property type="match status" value="1"/>
</dbReference>
<dbReference type="Proteomes" id="UP000663865">
    <property type="component" value="Unassembled WGS sequence"/>
</dbReference>
<dbReference type="EMBL" id="CAJOBQ010001840">
    <property type="protein sequence ID" value="CAF4519854.1"/>
    <property type="molecule type" value="Genomic_DNA"/>
</dbReference>
<dbReference type="GO" id="GO:0004843">
    <property type="term" value="F:cysteine-type deubiquitinase activity"/>
    <property type="evidence" value="ECO:0007669"/>
    <property type="project" value="UniProtKB-EC"/>
</dbReference>
<dbReference type="Gene3D" id="3.90.70.40">
    <property type="match status" value="1"/>
</dbReference>
<dbReference type="EMBL" id="CAJNYD010003622">
    <property type="protein sequence ID" value="CAF3533033.1"/>
    <property type="molecule type" value="Genomic_DNA"/>
</dbReference>
<sequence>MPNEKVKLYHEKQRLQLCGLHSLNSLFQKKVFSKETLDSFVHTHDKSRFWNEYSTFLTGNYDLRILMDALNSKGYVLRAIDISECFETFSYKDCLGLLLNIVVERPFISSIPIVCSFAKPGRHWLTIKSVDGEKYYNFDSKLSQPELIGYQSDLVAYLNKLDRVQTYFYIVIEEDLAAKFEQK</sequence>
<evidence type="ECO:0000313" key="8">
    <source>
        <dbReference type="EMBL" id="CAF3298874.1"/>
    </source>
</evidence>
<reference evidence="13" key="1">
    <citation type="submission" date="2021-02" db="EMBL/GenBank/DDBJ databases">
        <authorList>
            <person name="Nowell W R."/>
        </authorList>
    </citation>
    <scope>NUCLEOTIDE SEQUENCE</scope>
</reference>
<dbReference type="InterPro" id="IPR040053">
    <property type="entry name" value="JOSD1/2"/>
</dbReference>
<dbReference type="SMART" id="SM01246">
    <property type="entry name" value="Josephin"/>
    <property type="match status" value="1"/>
</dbReference>
<dbReference type="PRINTS" id="PR01233">
    <property type="entry name" value="JOSEPHIN"/>
</dbReference>
<evidence type="ECO:0000256" key="6">
    <source>
        <dbReference type="PROSITE-ProRule" id="PRU00331"/>
    </source>
</evidence>
<dbReference type="EMBL" id="CAJNXB010003151">
    <property type="protein sequence ID" value="CAF3298874.1"/>
    <property type="molecule type" value="Genomic_DNA"/>
</dbReference>
<feature type="active site" evidence="6">
    <location>
        <position position="123"/>
    </location>
</feature>
<accession>A0A820P0Q6</accession>
<evidence type="ECO:0000256" key="2">
    <source>
        <dbReference type="ARBA" id="ARBA00012759"/>
    </source>
</evidence>
<feature type="active site" evidence="6">
    <location>
        <position position="139"/>
    </location>
</feature>
<evidence type="ECO:0000256" key="3">
    <source>
        <dbReference type="ARBA" id="ARBA00022670"/>
    </source>
</evidence>
<comment type="catalytic activity">
    <reaction evidence="1">
        <text>Thiol-dependent hydrolysis of ester, thioester, amide, peptide and isopeptide bonds formed by the C-terminal Gly of ubiquitin (a 76-residue protein attached to proteins as an intracellular targeting signal).</text>
        <dbReference type="EC" id="3.4.19.12"/>
    </reaction>
</comment>
<dbReference type="GO" id="GO:0006508">
    <property type="term" value="P:proteolysis"/>
    <property type="evidence" value="ECO:0007669"/>
    <property type="project" value="UniProtKB-KW"/>
</dbReference>
<evidence type="ECO:0000313" key="16">
    <source>
        <dbReference type="EMBL" id="CAF4578615.1"/>
    </source>
</evidence>
<dbReference type="PROSITE" id="PS50957">
    <property type="entry name" value="JOSEPHIN"/>
    <property type="match status" value="1"/>
</dbReference>
<dbReference type="Proteomes" id="UP000663833">
    <property type="component" value="Unassembled WGS sequence"/>
</dbReference>
<dbReference type="Proteomes" id="UP000663848">
    <property type="component" value="Unassembled WGS sequence"/>
</dbReference>
<evidence type="ECO:0000256" key="1">
    <source>
        <dbReference type="ARBA" id="ARBA00000707"/>
    </source>
</evidence>
<dbReference type="EC" id="3.4.19.12" evidence="2"/>
<dbReference type="Proteomes" id="UP000663873">
    <property type="component" value="Unassembled WGS sequence"/>
</dbReference>
<dbReference type="EMBL" id="CAJOBP010003269">
    <property type="protein sequence ID" value="CAF4397281.1"/>
    <property type="molecule type" value="Genomic_DNA"/>
</dbReference>
<evidence type="ECO:0000313" key="18">
    <source>
        <dbReference type="Proteomes" id="UP000663873"/>
    </source>
</evidence>
<dbReference type="Proteomes" id="UP000663851">
    <property type="component" value="Unassembled WGS sequence"/>
</dbReference>
<evidence type="ECO:0000313" key="9">
    <source>
        <dbReference type="EMBL" id="CAF3407005.1"/>
    </source>
</evidence>
<evidence type="ECO:0000313" key="10">
    <source>
        <dbReference type="EMBL" id="CAF3413471.1"/>
    </source>
</evidence>
<dbReference type="Pfam" id="PF02099">
    <property type="entry name" value="Josephin"/>
    <property type="match status" value="1"/>
</dbReference>
<dbReference type="Proteomes" id="UP000663872">
    <property type="component" value="Unassembled WGS sequence"/>
</dbReference>
<evidence type="ECO:0000256" key="5">
    <source>
        <dbReference type="ARBA" id="ARBA00022801"/>
    </source>
</evidence>
<dbReference type="EMBL" id="CAJNYU010001042">
    <property type="protein sequence ID" value="CAF3407005.1"/>
    <property type="molecule type" value="Genomic_DNA"/>
</dbReference>
<dbReference type="OrthoDB" id="422700at2759"/>
<evidence type="ECO:0000259" key="7">
    <source>
        <dbReference type="PROSITE" id="PS50957"/>
    </source>
</evidence>
<gene>
    <name evidence="9" type="ORF">FME351_LOCUS9614</name>
    <name evidence="10" type="ORF">GRG538_LOCUS11131</name>
    <name evidence="14" type="ORF">HFQ381_LOCUS26353</name>
    <name evidence="11" type="ORF">KIK155_LOCUS10515</name>
    <name evidence="12" type="ORF">LUA448_LOCUS27074</name>
    <name evidence="16" type="ORF">QYT958_LOCUS10121</name>
    <name evidence="8" type="ORF">TIS948_LOCUS18164</name>
    <name evidence="17" type="ORF">TOA249_LOCUS17681</name>
    <name evidence="15" type="ORF">TSG867_LOCUS22494</name>
    <name evidence="13" type="ORF">UJA718_LOCUS18850</name>
</gene>
<dbReference type="PANTHER" id="PTHR13291:SF0">
    <property type="entry name" value="JOSEPHIN-LIKE PROTEIN"/>
    <property type="match status" value="1"/>
</dbReference>
<comment type="caution">
    <text evidence="13">The sequence shown here is derived from an EMBL/GenBank/DDBJ whole genome shotgun (WGS) entry which is preliminary data.</text>
</comment>
<dbReference type="EMBL" id="CAJOBO010003139">
    <property type="protein sequence ID" value="CAF4482094.1"/>
    <property type="molecule type" value="Genomic_DNA"/>
</dbReference>
<dbReference type="InterPro" id="IPR006155">
    <property type="entry name" value="Josephin"/>
</dbReference>
<dbReference type="GO" id="GO:0016579">
    <property type="term" value="P:protein deubiquitination"/>
    <property type="evidence" value="ECO:0007669"/>
    <property type="project" value="InterPro"/>
</dbReference>